<dbReference type="Proteomes" id="UP001222958">
    <property type="component" value="Unassembled WGS sequence"/>
</dbReference>
<organism evidence="6 7">
    <name type="scientific">Clostridium perfringens</name>
    <dbReference type="NCBI Taxonomy" id="1502"/>
    <lineage>
        <taxon>Bacteria</taxon>
        <taxon>Bacillati</taxon>
        <taxon>Bacillota</taxon>
        <taxon>Clostridia</taxon>
        <taxon>Eubacteriales</taxon>
        <taxon>Clostridiaceae</taxon>
        <taxon>Clostridium</taxon>
    </lineage>
</organism>
<protein>
    <submittedName>
        <fullName evidence="6">NAD(P)/FAD-dependent oxidoreductase</fullName>
    </submittedName>
</protein>
<dbReference type="InterPro" id="IPR004792">
    <property type="entry name" value="BaiN-like"/>
</dbReference>
<evidence type="ECO:0000259" key="5">
    <source>
        <dbReference type="Pfam" id="PF22780"/>
    </source>
</evidence>
<evidence type="ECO:0000256" key="2">
    <source>
        <dbReference type="ARBA" id="ARBA00022630"/>
    </source>
</evidence>
<dbReference type="PRINTS" id="PR00411">
    <property type="entry name" value="PNDRDTASEI"/>
</dbReference>
<dbReference type="AlphaFoldDB" id="A0AAP4A5N9"/>
<reference evidence="6" key="1">
    <citation type="submission" date="2023-04" db="EMBL/GenBank/DDBJ databases">
        <title>Epidemiological investigation of Clostridium perfringens isolated from cattle.</title>
        <authorList>
            <person name="Tian R."/>
        </authorList>
    </citation>
    <scope>NUCLEOTIDE SEQUENCE</scope>
    <source>
        <strain evidence="6">ZWCP172</strain>
    </source>
</reference>
<dbReference type="PRINTS" id="PR00368">
    <property type="entry name" value="FADPNR"/>
</dbReference>
<feature type="domain" description="RsdA/BaiN/AoA(So)-like Rossmann fold-like" evidence="4">
    <location>
        <begin position="3"/>
        <end position="404"/>
    </location>
</feature>
<dbReference type="Gene3D" id="3.50.50.60">
    <property type="entry name" value="FAD/NAD(P)-binding domain"/>
    <property type="match status" value="1"/>
</dbReference>
<dbReference type="EMBL" id="JARVUX010000002">
    <property type="protein sequence ID" value="MDH2335722.1"/>
    <property type="molecule type" value="Genomic_DNA"/>
</dbReference>
<comment type="cofactor">
    <cofactor evidence="1">
        <name>FAD</name>
        <dbReference type="ChEBI" id="CHEBI:57692"/>
    </cofactor>
</comment>
<dbReference type="InterPro" id="IPR057661">
    <property type="entry name" value="RsdA/BaiN/AoA(So)_Rossmann"/>
</dbReference>
<dbReference type="InterPro" id="IPR055178">
    <property type="entry name" value="RsdA/BaiN/AoA(So)-like_dom"/>
</dbReference>
<feature type="domain" description="RsdA/BaiN/AoA(So)-like insert" evidence="5">
    <location>
        <begin position="190"/>
        <end position="351"/>
    </location>
</feature>
<proteinExistence type="predicted"/>
<dbReference type="NCBIfam" id="TIGR00275">
    <property type="entry name" value="aminoacetone oxidase family FAD-binding enzyme"/>
    <property type="match status" value="1"/>
</dbReference>
<evidence type="ECO:0000313" key="7">
    <source>
        <dbReference type="Proteomes" id="UP001222958"/>
    </source>
</evidence>
<name>A0AAP4A5N9_CLOPF</name>
<accession>A0AAP4A5N9</accession>
<gene>
    <name evidence="6" type="ORF">QDQ28_05925</name>
</gene>
<dbReference type="SUPFAM" id="SSF160996">
    <property type="entry name" value="HI0933 insert domain-like"/>
    <property type="match status" value="1"/>
</dbReference>
<dbReference type="PANTHER" id="PTHR42887:SF2">
    <property type="entry name" value="OS12G0638800 PROTEIN"/>
    <property type="match status" value="1"/>
</dbReference>
<dbReference type="InterPro" id="IPR023166">
    <property type="entry name" value="BaiN-like_dom_sf"/>
</dbReference>
<dbReference type="Gene3D" id="2.40.30.10">
    <property type="entry name" value="Translation factors"/>
    <property type="match status" value="1"/>
</dbReference>
<evidence type="ECO:0000313" key="6">
    <source>
        <dbReference type="EMBL" id="MDH2335722.1"/>
    </source>
</evidence>
<keyword evidence="3" id="KW-0274">FAD</keyword>
<dbReference type="Pfam" id="PF22780">
    <property type="entry name" value="HI0933_like_1st"/>
    <property type="match status" value="1"/>
</dbReference>
<comment type="caution">
    <text evidence="6">The sequence shown here is derived from an EMBL/GenBank/DDBJ whole genome shotgun (WGS) entry which is preliminary data.</text>
</comment>
<dbReference type="Gene3D" id="1.10.8.260">
    <property type="entry name" value="HI0933 insert domain-like"/>
    <property type="match status" value="1"/>
</dbReference>
<dbReference type="InterPro" id="IPR036188">
    <property type="entry name" value="FAD/NAD-bd_sf"/>
</dbReference>
<keyword evidence="2" id="KW-0285">Flavoprotein</keyword>
<evidence type="ECO:0000256" key="1">
    <source>
        <dbReference type="ARBA" id="ARBA00001974"/>
    </source>
</evidence>
<dbReference type="PANTHER" id="PTHR42887">
    <property type="entry name" value="OS12G0638800 PROTEIN"/>
    <property type="match status" value="1"/>
</dbReference>
<dbReference type="SUPFAM" id="SSF51905">
    <property type="entry name" value="FAD/NAD(P)-binding domain"/>
    <property type="match status" value="1"/>
</dbReference>
<evidence type="ECO:0000256" key="3">
    <source>
        <dbReference type="ARBA" id="ARBA00022827"/>
    </source>
</evidence>
<dbReference type="RefSeq" id="WP_279857257.1">
    <property type="nucleotide sequence ID" value="NZ_JARVUX010000002.1"/>
</dbReference>
<evidence type="ECO:0000259" key="4">
    <source>
        <dbReference type="Pfam" id="PF03486"/>
    </source>
</evidence>
<dbReference type="Pfam" id="PF03486">
    <property type="entry name" value="HI0933_like"/>
    <property type="match status" value="1"/>
</dbReference>
<sequence>MAKVIVIGAGPAGMMAAISAAENHEVILLEGNERIGKKLFITGKGRCNVTNAKDISEFFDFIPGNPHFLYSALYTYTNIDVMNFFENAGVKLKVERGSRVFPNSDKSSDIISGLSRGLNEALVDLRLHSKVKDVIFSNNKIEAVILENGSKVKGDYFIITTGGKSYPLTGSTGIGFDLAKKMGHTIVEPKPSLVPIEIEESWVRELQGLSLRNIELKIKNKKNSKVVYSGQGEMLFTHFGISGPLVLSGSRFIKDGEKFEISLDLKPALEEKQLDLRIQKDFKKNLNKDFKNSLDELLPKKLIPVIIELSGIDENKKVNSITKEERRTLLNLLKNLTFTVKGLRDIAEAIVTAGGVSTKEIDPSTMQSKIVDNLYFAGEVIDVDAFTGGYNVQIALSTGYLAGKSI</sequence>